<dbReference type="OrthoDB" id="517286at2"/>
<dbReference type="Proteomes" id="UP000320055">
    <property type="component" value="Unassembled WGS sequence"/>
</dbReference>
<keyword evidence="6" id="KW-1185">Reference proteome</keyword>
<evidence type="ECO:0000313" key="5">
    <source>
        <dbReference type="EMBL" id="VEP17641.1"/>
    </source>
</evidence>
<feature type="compositionally biased region" description="Polar residues" evidence="4">
    <location>
        <begin position="1"/>
        <end position="21"/>
    </location>
</feature>
<feature type="region of interest" description="Disordered" evidence="4">
    <location>
        <begin position="1"/>
        <end position="38"/>
    </location>
</feature>
<name>A0A563W1T9_9CYAN</name>
<dbReference type="RefSeq" id="WP_144876013.1">
    <property type="nucleotide sequence ID" value="NZ_LR214364.1"/>
</dbReference>
<dbReference type="EMBL" id="CAACVJ010000591">
    <property type="protein sequence ID" value="VEP17641.1"/>
    <property type="molecule type" value="Genomic_DNA"/>
</dbReference>
<comment type="similarity">
    <text evidence="2">Belongs to the PqqA family.</text>
</comment>
<accession>A0A563W1T9</accession>
<dbReference type="InterPro" id="IPR011725">
    <property type="entry name" value="PQQ_synth_PqqA"/>
</dbReference>
<reference evidence="5 6" key="1">
    <citation type="submission" date="2019-01" db="EMBL/GenBank/DDBJ databases">
        <authorList>
            <person name="Brito A."/>
        </authorList>
    </citation>
    <scope>NUCLEOTIDE SEQUENCE [LARGE SCALE GENOMIC DNA]</scope>
    <source>
        <strain evidence="5">1</strain>
    </source>
</reference>
<protein>
    <recommendedName>
        <fullName evidence="3">Coenzyme PQQ synthesis protein A</fullName>
    </recommendedName>
</protein>
<gene>
    <name evidence="5" type="ORF">H1P_6300004</name>
</gene>
<dbReference type="Pfam" id="PF08042">
    <property type="entry name" value="PqqA"/>
    <property type="match status" value="1"/>
</dbReference>
<sequence length="64" mass="7210">MMHQTNNYSICAKQDTSVANSDSEKGSKNSAPSSMVKPTAVWESPEFEEFDLCMEVTAYVQQWD</sequence>
<evidence type="ECO:0000256" key="1">
    <source>
        <dbReference type="ARBA" id="ARBA00004886"/>
    </source>
</evidence>
<dbReference type="AlphaFoldDB" id="A0A563W1T9"/>
<comment type="pathway">
    <text evidence="1">Cofactor biosynthesis; pyrroloquinoline quinone biosynthesis.</text>
</comment>
<evidence type="ECO:0000256" key="2">
    <source>
        <dbReference type="ARBA" id="ARBA00009325"/>
    </source>
</evidence>
<proteinExistence type="inferred from homology"/>
<dbReference type="UniPathway" id="UPA00539"/>
<dbReference type="GO" id="GO:0018189">
    <property type="term" value="P:pyrroloquinoline quinone biosynthetic process"/>
    <property type="evidence" value="ECO:0007669"/>
    <property type="project" value="UniProtKB-UniPathway"/>
</dbReference>
<evidence type="ECO:0000313" key="6">
    <source>
        <dbReference type="Proteomes" id="UP000320055"/>
    </source>
</evidence>
<evidence type="ECO:0000256" key="4">
    <source>
        <dbReference type="SAM" id="MobiDB-lite"/>
    </source>
</evidence>
<evidence type="ECO:0000256" key="3">
    <source>
        <dbReference type="ARBA" id="ARBA00015086"/>
    </source>
</evidence>
<dbReference type="NCBIfam" id="TIGR02107">
    <property type="entry name" value="PQQ_syn_pqqA"/>
    <property type="match status" value="1"/>
</dbReference>
<organism evidence="5 6">
    <name type="scientific">Hyella patelloides LEGE 07179</name>
    <dbReference type="NCBI Taxonomy" id="945734"/>
    <lineage>
        <taxon>Bacteria</taxon>
        <taxon>Bacillati</taxon>
        <taxon>Cyanobacteriota</taxon>
        <taxon>Cyanophyceae</taxon>
        <taxon>Pleurocapsales</taxon>
        <taxon>Hyellaceae</taxon>
        <taxon>Hyella</taxon>
    </lineage>
</organism>